<dbReference type="EMBL" id="CABIJS010000210">
    <property type="protein sequence ID" value="VUZ46259.1"/>
    <property type="molecule type" value="Genomic_DNA"/>
</dbReference>
<gene>
    <name evidence="2" type="ORF">WMSIL1_LOCUS5979</name>
    <name evidence="1" type="ORF">WMSIL1_LOCUS6116</name>
</gene>
<evidence type="ECO:0000313" key="1">
    <source>
        <dbReference type="EMBL" id="VUZ46255.1"/>
    </source>
</evidence>
<name>A0A564YH33_HYMDI</name>
<accession>A0A564YH33</accession>
<proteinExistence type="predicted"/>
<dbReference type="Proteomes" id="UP000321570">
    <property type="component" value="Unassembled WGS sequence"/>
</dbReference>
<reference evidence="2 3" key="1">
    <citation type="submission" date="2019-07" db="EMBL/GenBank/DDBJ databases">
        <authorList>
            <person name="Jastrzebski P J."/>
            <person name="Paukszto L."/>
            <person name="Jastrzebski P J."/>
        </authorList>
    </citation>
    <scope>NUCLEOTIDE SEQUENCE [LARGE SCALE GENOMIC DNA]</scope>
    <source>
        <strain evidence="2 3">WMS-il1</strain>
    </source>
</reference>
<evidence type="ECO:0000313" key="2">
    <source>
        <dbReference type="EMBL" id="VUZ46259.1"/>
    </source>
</evidence>
<dbReference type="EMBL" id="CABIJS010000210">
    <property type="protein sequence ID" value="VUZ46255.1"/>
    <property type="molecule type" value="Genomic_DNA"/>
</dbReference>
<evidence type="ECO:0000313" key="3">
    <source>
        <dbReference type="Proteomes" id="UP000321570"/>
    </source>
</evidence>
<protein>
    <submittedName>
        <fullName evidence="2">Uncharacterized protein</fullName>
    </submittedName>
</protein>
<organism evidence="2 3">
    <name type="scientific">Hymenolepis diminuta</name>
    <name type="common">Rat tapeworm</name>
    <dbReference type="NCBI Taxonomy" id="6216"/>
    <lineage>
        <taxon>Eukaryota</taxon>
        <taxon>Metazoa</taxon>
        <taxon>Spiralia</taxon>
        <taxon>Lophotrochozoa</taxon>
        <taxon>Platyhelminthes</taxon>
        <taxon>Cestoda</taxon>
        <taxon>Eucestoda</taxon>
        <taxon>Cyclophyllidea</taxon>
        <taxon>Hymenolepididae</taxon>
        <taxon>Hymenolepis</taxon>
    </lineage>
</organism>
<keyword evidence="3" id="KW-1185">Reference proteome</keyword>
<dbReference type="AlphaFoldDB" id="A0A564YH33"/>
<sequence length="119" mass="13753">MVNTTLTNEMNTCTVIVSVKVKCSNLENTRFLKVVRSFVCEIRKELNEDNADELVATTKRKQHCQRSADSLRTPEFKSAWHGMMDEIPKKSICDILPKIFRCLKEGQEMFSSRPRIQIS</sequence>